<dbReference type="AlphaFoldDB" id="A0AAP0GE12"/>
<evidence type="ECO:0000313" key="2">
    <source>
        <dbReference type="Proteomes" id="UP001418222"/>
    </source>
</evidence>
<proteinExistence type="predicted"/>
<gene>
    <name evidence="1" type="ORF">KSP39_PZI002663</name>
</gene>
<organism evidence="1 2">
    <name type="scientific">Platanthera zijinensis</name>
    <dbReference type="NCBI Taxonomy" id="2320716"/>
    <lineage>
        <taxon>Eukaryota</taxon>
        <taxon>Viridiplantae</taxon>
        <taxon>Streptophyta</taxon>
        <taxon>Embryophyta</taxon>
        <taxon>Tracheophyta</taxon>
        <taxon>Spermatophyta</taxon>
        <taxon>Magnoliopsida</taxon>
        <taxon>Liliopsida</taxon>
        <taxon>Asparagales</taxon>
        <taxon>Orchidaceae</taxon>
        <taxon>Orchidoideae</taxon>
        <taxon>Orchideae</taxon>
        <taxon>Orchidinae</taxon>
        <taxon>Platanthera</taxon>
    </lineage>
</organism>
<name>A0AAP0GE12_9ASPA</name>
<sequence length="71" mass="8531">MGVPFYSFYNQHFEEQRVGQKREKSSLTLVLLKLDSPKPQESREWYSNSAPFKILRRVALWRTQYDESCMV</sequence>
<comment type="caution">
    <text evidence="1">The sequence shown here is derived from an EMBL/GenBank/DDBJ whole genome shotgun (WGS) entry which is preliminary data.</text>
</comment>
<dbReference type="EMBL" id="JBBWWQ010000002">
    <property type="protein sequence ID" value="KAK8954024.1"/>
    <property type="molecule type" value="Genomic_DNA"/>
</dbReference>
<keyword evidence="2" id="KW-1185">Reference proteome</keyword>
<accession>A0AAP0GE12</accession>
<protein>
    <submittedName>
        <fullName evidence="1">Uncharacterized protein</fullName>
    </submittedName>
</protein>
<evidence type="ECO:0000313" key="1">
    <source>
        <dbReference type="EMBL" id="KAK8954024.1"/>
    </source>
</evidence>
<reference evidence="1 2" key="1">
    <citation type="journal article" date="2022" name="Nat. Plants">
        <title>Genomes of leafy and leafless Platanthera orchids illuminate the evolution of mycoheterotrophy.</title>
        <authorList>
            <person name="Li M.H."/>
            <person name="Liu K.W."/>
            <person name="Li Z."/>
            <person name="Lu H.C."/>
            <person name="Ye Q.L."/>
            <person name="Zhang D."/>
            <person name="Wang J.Y."/>
            <person name="Li Y.F."/>
            <person name="Zhong Z.M."/>
            <person name="Liu X."/>
            <person name="Yu X."/>
            <person name="Liu D.K."/>
            <person name="Tu X.D."/>
            <person name="Liu B."/>
            <person name="Hao Y."/>
            <person name="Liao X.Y."/>
            <person name="Jiang Y.T."/>
            <person name="Sun W.H."/>
            <person name="Chen J."/>
            <person name="Chen Y.Q."/>
            <person name="Ai Y."/>
            <person name="Zhai J.W."/>
            <person name="Wu S.S."/>
            <person name="Zhou Z."/>
            <person name="Hsiao Y.Y."/>
            <person name="Wu W.L."/>
            <person name="Chen Y.Y."/>
            <person name="Lin Y.F."/>
            <person name="Hsu J.L."/>
            <person name="Li C.Y."/>
            <person name="Wang Z.W."/>
            <person name="Zhao X."/>
            <person name="Zhong W.Y."/>
            <person name="Ma X.K."/>
            <person name="Ma L."/>
            <person name="Huang J."/>
            <person name="Chen G.Z."/>
            <person name="Huang M.Z."/>
            <person name="Huang L."/>
            <person name="Peng D.H."/>
            <person name="Luo Y.B."/>
            <person name="Zou S.Q."/>
            <person name="Chen S.P."/>
            <person name="Lan S."/>
            <person name="Tsai W.C."/>
            <person name="Van de Peer Y."/>
            <person name="Liu Z.J."/>
        </authorList>
    </citation>
    <scope>NUCLEOTIDE SEQUENCE [LARGE SCALE GENOMIC DNA]</scope>
    <source>
        <strain evidence="1">Lor287</strain>
    </source>
</reference>
<dbReference type="Proteomes" id="UP001418222">
    <property type="component" value="Unassembled WGS sequence"/>
</dbReference>